<evidence type="ECO:0000313" key="5">
    <source>
        <dbReference type="Proteomes" id="UP000177122"/>
    </source>
</evidence>
<sequence length="172" mass="19375">MAERKKTFLERLTGTVVINEKESFPSHEVDMKKEQEEIYHTNVGTPGNESESAEDDVESFDEEEVAGLAIDMYETDNELIIQSMIAGVAPENLHIAITRDLVTITGKRIAPGVPEHDYITQELYWGVFSRAIALPFEIDTDGAEAVEKFGLLIIRLPKIDRNRAQELKVKTI</sequence>
<dbReference type="AlphaFoldDB" id="A0A1G2CVX0"/>
<feature type="domain" description="SHSP" evidence="3">
    <location>
        <begin position="61"/>
        <end position="172"/>
    </location>
</feature>
<dbReference type="PROSITE" id="PS01031">
    <property type="entry name" value="SHSP"/>
    <property type="match status" value="1"/>
</dbReference>
<comment type="similarity">
    <text evidence="1 2">Belongs to the small heat shock protein (HSP20) family.</text>
</comment>
<dbReference type="InterPro" id="IPR002068">
    <property type="entry name" value="A-crystallin/Hsp20_dom"/>
</dbReference>
<evidence type="ECO:0000259" key="3">
    <source>
        <dbReference type="PROSITE" id="PS01031"/>
    </source>
</evidence>
<accession>A0A1G2CVX0</accession>
<gene>
    <name evidence="4" type="ORF">A2845_05550</name>
</gene>
<evidence type="ECO:0000256" key="2">
    <source>
        <dbReference type="RuleBase" id="RU003616"/>
    </source>
</evidence>
<dbReference type="Gene3D" id="2.60.40.790">
    <property type="match status" value="1"/>
</dbReference>
<evidence type="ECO:0000313" key="4">
    <source>
        <dbReference type="EMBL" id="OGZ04801.1"/>
    </source>
</evidence>
<protein>
    <recommendedName>
        <fullName evidence="3">SHSP domain-containing protein</fullName>
    </recommendedName>
</protein>
<dbReference type="Pfam" id="PF00011">
    <property type="entry name" value="HSP20"/>
    <property type="match status" value="1"/>
</dbReference>
<dbReference type="SUPFAM" id="SSF49764">
    <property type="entry name" value="HSP20-like chaperones"/>
    <property type="match status" value="1"/>
</dbReference>
<dbReference type="InterPro" id="IPR008978">
    <property type="entry name" value="HSP20-like_chaperone"/>
</dbReference>
<name>A0A1G2CVX0_9BACT</name>
<comment type="caution">
    <text evidence="4">The sequence shown here is derived from an EMBL/GenBank/DDBJ whole genome shotgun (WGS) entry which is preliminary data.</text>
</comment>
<organism evidence="4 5">
    <name type="scientific">Candidatus Lloydbacteria bacterium RIFCSPHIGHO2_01_FULL_49_22</name>
    <dbReference type="NCBI Taxonomy" id="1798658"/>
    <lineage>
        <taxon>Bacteria</taxon>
        <taxon>Candidatus Lloydiibacteriota</taxon>
    </lineage>
</organism>
<reference evidence="4 5" key="1">
    <citation type="journal article" date="2016" name="Nat. Commun.">
        <title>Thousands of microbial genomes shed light on interconnected biogeochemical processes in an aquifer system.</title>
        <authorList>
            <person name="Anantharaman K."/>
            <person name="Brown C.T."/>
            <person name="Hug L.A."/>
            <person name="Sharon I."/>
            <person name="Castelle C.J."/>
            <person name="Probst A.J."/>
            <person name="Thomas B.C."/>
            <person name="Singh A."/>
            <person name="Wilkins M.J."/>
            <person name="Karaoz U."/>
            <person name="Brodie E.L."/>
            <person name="Williams K.H."/>
            <person name="Hubbard S.S."/>
            <person name="Banfield J.F."/>
        </authorList>
    </citation>
    <scope>NUCLEOTIDE SEQUENCE [LARGE SCALE GENOMIC DNA]</scope>
</reference>
<dbReference type="EMBL" id="MHLI01000020">
    <property type="protein sequence ID" value="OGZ04801.1"/>
    <property type="molecule type" value="Genomic_DNA"/>
</dbReference>
<proteinExistence type="inferred from homology"/>
<evidence type="ECO:0000256" key="1">
    <source>
        <dbReference type="PROSITE-ProRule" id="PRU00285"/>
    </source>
</evidence>
<dbReference type="CDD" id="cd06464">
    <property type="entry name" value="ACD_sHsps-like"/>
    <property type="match status" value="1"/>
</dbReference>
<dbReference type="Proteomes" id="UP000177122">
    <property type="component" value="Unassembled WGS sequence"/>
</dbReference>